<keyword evidence="3" id="KW-1185">Reference proteome</keyword>
<reference evidence="3" key="1">
    <citation type="submission" date="2016-11" db="EMBL/GenBank/DDBJ databases">
        <authorList>
            <person name="Varghese N."/>
            <person name="Submissions S."/>
        </authorList>
    </citation>
    <scope>NUCLEOTIDE SEQUENCE [LARGE SCALE GENOMIC DNA]</scope>
    <source>
        <strain evidence="3">DSM 19858</strain>
    </source>
</reference>
<dbReference type="RefSeq" id="WP_072993746.1">
    <property type="nucleotide sequence ID" value="NZ_FQYU01000003.1"/>
</dbReference>
<dbReference type="STRING" id="192903.SAMN04488513_103331"/>
<dbReference type="AlphaFoldDB" id="A0A1M6I520"/>
<feature type="domain" description="Neutral/alkaline non-lysosomal ceramidase N-terminal" evidence="1">
    <location>
        <begin position="80"/>
        <end position="224"/>
    </location>
</feature>
<organism evidence="2 3">
    <name type="scientific">Pseudozobellia thermophila</name>
    <dbReference type="NCBI Taxonomy" id="192903"/>
    <lineage>
        <taxon>Bacteria</taxon>
        <taxon>Pseudomonadati</taxon>
        <taxon>Bacteroidota</taxon>
        <taxon>Flavobacteriia</taxon>
        <taxon>Flavobacteriales</taxon>
        <taxon>Flavobacteriaceae</taxon>
        <taxon>Pseudozobellia</taxon>
    </lineage>
</organism>
<dbReference type="EMBL" id="FQYU01000003">
    <property type="protein sequence ID" value="SHJ29538.1"/>
    <property type="molecule type" value="Genomic_DNA"/>
</dbReference>
<accession>A0A1M6I520</accession>
<gene>
    <name evidence="2" type="ORF">SAMN04488513_103331</name>
</gene>
<dbReference type="InterPro" id="IPR031329">
    <property type="entry name" value="NEUT/ALK_ceramidase_N"/>
</dbReference>
<dbReference type="Pfam" id="PF04734">
    <property type="entry name" value="Ceramidase_alk"/>
    <property type="match status" value="1"/>
</dbReference>
<sequence>MKTKRWHRRLIRVFIGLLAALLLLFIFATEAIDTTPYFETEYYRTTIKNIDAEVEKMSKAEGLLYSGFSKTNITPKIVSGNADAAKGEFNSVKMAGYGDGKYAKGVHDSLYAKAISLQVGNQEIVLISADMVLVPEPVVLQVAQNLKNRISRKQLFFGATHTHASIGNCMPSFVGELFAGEYDPKVVKWLSDKFTSLILRSLESKHPSQFGSGAIDMPHLIRNRIIGETGRLNSKLTLLSIVQDNGKKAAVGVFSAHATTVGPWSDRFSADYPGYFQRSLEAKGIDHALFFAGAVGSHSNKGKGKKFKKIEYIGNTLADSAARVLNRIVHDSVMDLALVAPQLQTPKLQAFYVSDNRRLSPVINRFLMPELKSIYLQGLRLNDFIWLAMPYELSGEYGLDLKNALKLEGYNSALTSFNGQYLGYIVPQKYYYYNNYEPRLMGWYGPSMGDYLMELNYRIAGTLTNSRL</sequence>
<evidence type="ECO:0000259" key="1">
    <source>
        <dbReference type="Pfam" id="PF04734"/>
    </source>
</evidence>
<name>A0A1M6I520_9FLAO</name>
<proteinExistence type="predicted"/>
<evidence type="ECO:0000313" key="2">
    <source>
        <dbReference type="EMBL" id="SHJ29538.1"/>
    </source>
</evidence>
<protein>
    <submittedName>
        <fullName evidence="2">Neutral/alkaline non-lysosomal ceramidase, N-terminal</fullName>
    </submittedName>
</protein>
<dbReference type="OrthoDB" id="926204at2"/>
<evidence type="ECO:0000313" key="3">
    <source>
        <dbReference type="Proteomes" id="UP000184543"/>
    </source>
</evidence>
<dbReference type="Proteomes" id="UP000184543">
    <property type="component" value="Unassembled WGS sequence"/>
</dbReference>